<sequence>MGVAVVILLALALLPPPPSATAACSTEASFPSNRAAYAACADLPHLGASLHWTHDAASGDLSVAFVARPAAPGGWVAWGINPSGAGGGMPGTQALVAAPFDGNAWSVRTYNITGYALGPPGPIAFPASDLAAELAAADGRVAVFGRINLGPGAGTLNHVWQVGAAVSGGSPAPHAMGGDNLAAKGQLDLVRATASAGADDSATEKRNIHGILNAASWGILLPVGAIVARYLKTFRAADPAWFYLHVTCQLLGYAAGVAGWATGINLGNESEGVVYATHRAVAVAAFALATLQVFALFVRPGKTHKCRAYWNAYHHSLGYAVVVLGVVNVFKGMAILRVEQRWRTAYIVALFVLGAVALVLEVVTWGVVVRRRRMAENKTFNNSGGSNGHMPPHYSM</sequence>
<reference evidence="16" key="1">
    <citation type="journal article" date="2018" name="DNA Res.">
        <title>Multiple hybrid de novo genome assembly of finger millet, an orphan allotetraploid crop.</title>
        <authorList>
            <person name="Hatakeyama M."/>
            <person name="Aluri S."/>
            <person name="Balachadran M.T."/>
            <person name="Sivarajan S.R."/>
            <person name="Patrignani A."/>
            <person name="Gruter S."/>
            <person name="Poveda L."/>
            <person name="Shimizu-Inatsugi R."/>
            <person name="Baeten J."/>
            <person name="Francoijs K.J."/>
            <person name="Nataraja K.N."/>
            <person name="Reddy Y.A.N."/>
            <person name="Phadnis S."/>
            <person name="Ravikumar R.L."/>
            <person name="Schlapbach R."/>
            <person name="Sreeman S.M."/>
            <person name="Shimizu K.K."/>
        </authorList>
    </citation>
    <scope>NUCLEOTIDE SEQUENCE</scope>
</reference>
<keyword evidence="11" id="KW-0408">Iron</keyword>
<evidence type="ECO:0000256" key="9">
    <source>
        <dbReference type="ARBA" id="ARBA00053871"/>
    </source>
</evidence>
<accession>A0AAV5CJX5</accession>
<dbReference type="Pfam" id="PF04526">
    <property type="entry name" value="DUF568"/>
    <property type="match status" value="1"/>
</dbReference>
<keyword evidence="2 10" id="KW-0813">Transport</keyword>
<evidence type="ECO:0000256" key="6">
    <source>
        <dbReference type="ARBA" id="ARBA00022982"/>
    </source>
</evidence>
<dbReference type="EMBL" id="BQKI01000007">
    <property type="protein sequence ID" value="GJM98365.1"/>
    <property type="molecule type" value="Genomic_DNA"/>
</dbReference>
<dbReference type="PROSITE" id="PS50836">
    <property type="entry name" value="DOMON"/>
    <property type="match status" value="1"/>
</dbReference>
<evidence type="ECO:0000256" key="3">
    <source>
        <dbReference type="ARBA" id="ARBA00022692"/>
    </source>
</evidence>
<dbReference type="PIRSF" id="PIRSF037471">
    <property type="entry name" value="UCP037471"/>
    <property type="match status" value="1"/>
</dbReference>
<evidence type="ECO:0000256" key="5">
    <source>
        <dbReference type="ARBA" id="ARBA00022729"/>
    </source>
</evidence>
<feature type="domain" description="Cytochrome b561" evidence="15">
    <location>
        <begin position="172"/>
        <end position="369"/>
    </location>
</feature>
<evidence type="ECO:0000256" key="7">
    <source>
        <dbReference type="ARBA" id="ARBA00022989"/>
    </source>
</evidence>
<keyword evidence="5 13" id="KW-0732">Signal</keyword>
<name>A0AAV5CJX5_ELECO</name>
<dbReference type="InterPro" id="IPR045265">
    <property type="entry name" value="AIR12_DOMON"/>
</dbReference>
<evidence type="ECO:0000256" key="8">
    <source>
        <dbReference type="ARBA" id="ARBA00023136"/>
    </source>
</evidence>
<evidence type="ECO:0000313" key="17">
    <source>
        <dbReference type="Proteomes" id="UP001054889"/>
    </source>
</evidence>
<keyword evidence="4 11" id="KW-0479">Metal-binding</keyword>
<evidence type="ECO:0000259" key="15">
    <source>
        <dbReference type="PROSITE" id="PS50939"/>
    </source>
</evidence>
<evidence type="ECO:0000259" key="14">
    <source>
        <dbReference type="PROSITE" id="PS50836"/>
    </source>
</evidence>
<dbReference type="PANTHER" id="PTHR23130">
    <property type="entry name" value="CYTOCHROME B561 AND DOMON DOMAIN-CONTAINING PROTEIN"/>
    <property type="match status" value="1"/>
</dbReference>
<feature type="transmembrane region" description="Helical" evidence="12">
    <location>
        <begin position="344"/>
        <end position="368"/>
    </location>
</feature>
<evidence type="ECO:0000256" key="4">
    <source>
        <dbReference type="ARBA" id="ARBA00022723"/>
    </source>
</evidence>
<dbReference type="InterPro" id="IPR017214">
    <property type="entry name" value="UCP037471"/>
</dbReference>
<feature type="binding site" description="axial binding residue" evidence="11">
    <location>
        <position position="209"/>
    </location>
    <ligand>
        <name>heme b</name>
        <dbReference type="ChEBI" id="CHEBI:60344"/>
        <label>1</label>
    </ligand>
    <ligandPart>
        <name>Fe</name>
        <dbReference type="ChEBI" id="CHEBI:18248"/>
    </ligandPart>
</feature>
<comment type="caution">
    <text evidence="16">The sequence shown here is derived from an EMBL/GenBank/DDBJ whole genome shotgun (WGS) entry which is preliminary data.</text>
</comment>
<protein>
    <recommendedName>
        <fullName evidence="10">Cytochrome b561 and DOMON domain-containing protein</fullName>
    </recommendedName>
</protein>
<dbReference type="InterPro" id="IPR005018">
    <property type="entry name" value="DOMON_domain"/>
</dbReference>
<dbReference type="CDD" id="cd08760">
    <property type="entry name" value="Cyt_b561_FRRS1_like"/>
    <property type="match status" value="1"/>
</dbReference>
<feature type="transmembrane region" description="Helical" evidence="12">
    <location>
        <begin position="240"/>
        <end position="260"/>
    </location>
</feature>
<feature type="binding site" description="axial binding residue" evidence="11">
    <location>
        <position position="314"/>
    </location>
    <ligand>
        <name>heme b</name>
        <dbReference type="ChEBI" id="CHEBI:60344"/>
        <label>1</label>
    </ligand>
    <ligandPart>
        <name>Fe</name>
        <dbReference type="ChEBI" id="CHEBI:18248"/>
    </ligandPart>
</feature>
<organism evidence="16 17">
    <name type="scientific">Eleusine coracana subsp. coracana</name>
    <dbReference type="NCBI Taxonomy" id="191504"/>
    <lineage>
        <taxon>Eukaryota</taxon>
        <taxon>Viridiplantae</taxon>
        <taxon>Streptophyta</taxon>
        <taxon>Embryophyta</taxon>
        <taxon>Tracheophyta</taxon>
        <taxon>Spermatophyta</taxon>
        <taxon>Magnoliopsida</taxon>
        <taxon>Liliopsida</taxon>
        <taxon>Poales</taxon>
        <taxon>Poaceae</taxon>
        <taxon>PACMAD clade</taxon>
        <taxon>Chloridoideae</taxon>
        <taxon>Cynodonteae</taxon>
        <taxon>Eleusininae</taxon>
        <taxon>Eleusine</taxon>
    </lineage>
</organism>
<evidence type="ECO:0000256" key="1">
    <source>
        <dbReference type="ARBA" id="ARBA00004141"/>
    </source>
</evidence>
<feature type="signal peptide" evidence="13">
    <location>
        <begin position="1"/>
        <end position="22"/>
    </location>
</feature>
<dbReference type="PROSITE" id="PS50939">
    <property type="entry name" value="CYTOCHROME_B561"/>
    <property type="match status" value="1"/>
</dbReference>
<dbReference type="GO" id="GO:0046872">
    <property type="term" value="F:metal ion binding"/>
    <property type="evidence" value="ECO:0007669"/>
    <property type="project" value="UniProtKB-KW"/>
</dbReference>
<keyword evidence="8 10" id="KW-0472">Membrane</keyword>
<dbReference type="Proteomes" id="UP001054889">
    <property type="component" value="Unassembled WGS sequence"/>
</dbReference>
<feature type="transmembrane region" description="Helical" evidence="12">
    <location>
        <begin position="280"/>
        <end position="298"/>
    </location>
</feature>
<evidence type="ECO:0000256" key="13">
    <source>
        <dbReference type="SAM" id="SignalP"/>
    </source>
</evidence>
<keyword evidence="6 10" id="KW-0249">Electron transport</keyword>
<keyword evidence="17" id="KW-1185">Reference proteome</keyword>
<dbReference type="InterPro" id="IPR006593">
    <property type="entry name" value="Cyt_b561/ferric_Rdtase_TM"/>
</dbReference>
<dbReference type="CDD" id="cd09629">
    <property type="entry name" value="DOMON_CIL1_like"/>
    <property type="match status" value="1"/>
</dbReference>
<dbReference type="AlphaFoldDB" id="A0AAV5CJX5"/>
<evidence type="ECO:0000256" key="10">
    <source>
        <dbReference type="PIRNR" id="PIRNR037471"/>
    </source>
</evidence>
<gene>
    <name evidence="16" type="primary">ga15368</name>
    <name evidence="16" type="ORF">PR202_ga15368</name>
</gene>
<feature type="transmembrane region" description="Helical" evidence="12">
    <location>
        <begin position="210"/>
        <end position="228"/>
    </location>
</feature>
<comment type="subcellular location">
    <subcellularLocation>
        <location evidence="1">Membrane</location>
        <topology evidence="1">Multi-pass membrane protein</topology>
    </subcellularLocation>
</comment>
<feature type="domain" description="DOMON" evidence="14">
    <location>
        <begin position="46"/>
        <end position="163"/>
    </location>
</feature>
<feature type="binding site" description="axial binding residue" evidence="11">
    <location>
        <position position="245"/>
    </location>
    <ligand>
        <name>heme b</name>
        <dbReference type="ChEBI" id="CHEBI:60344"/>
        <label>1</label>
    </ligand>
    <ligandPart>
        <name>Fe</name>
        <dbReference type="ChEBI" id="CHEBI:18248"/>
    </ligandPart>
</feature>
<keyword evidence="3 12" id="KW-0812">Transmembrane</keyword>
<evidence type="ECO:0000256" key="11">
    <source>
        <dbReference type="PIRSR" id="PIRSR037471-1"/>
    </source>
</evidence>
<feature type="transmembrane region" description="Helical" evidence="12">
    <location>
        <begin position="319"/>
        <end position="338"/>
    </location>
</feature>
<keyword evidence="7 12" id="KW-1133">Transmembrane helix</keyword>
<feature type="chain" id="PRO_5044011347" description="Cytochrome b561 and DOMON domain-containing protein" evidence="13">
    <location>
        <begin position="23"/>
        <end position="396"/>
    </location>
</feature>
<dbReference type="PANTHER" id="PTHR23130:SF206">
    <property type="entry name" value="CYTOCHROME B561 AND DOMON DOMAIN-CONTAINING PROTEIN"/>
    <property type="match status" value="1"/>
</dbReference>
<comment type="cofactor">
    <cofactor evidence="10">
        <name>heme b</name>
        <dbReference type="ChEBI" id="CHEBI:60344"/>
    </cofactor>
    <text evidence="10">Binds 2 heme b groups non-covalently.</text>
</comment>
<proteinExistence type="predicted"/>
<evidence type="ECO:0000256" key="12">
    <source>
        <dbReference type="SAM" id="Phobius"/>
    </source>
</evidence>
<evidence type="ECO:0000313" key="16">
    <source>
        <dbReference type="EMBL" id="GJM98365.1"/>
    </source>
</evidence>
<reference evidence="16" key="2">
    <citation type="submission" date="2021-12" db="EMBL/GenBank/DDBJ databases">
        <title>Resequencing data analysis of finger millet.</title>
        <authorList>
            <person name="Hatakeyama M."/>
            <person name="Aluri S."/>
            <person name="Balachadran M.T."/>
            <person name="Sivarajan S.R."/>
            <person name="Poveda L."/>
            <person name="Shimizu-Inatsugi R."/>
            <person name="Schlapbach R."/>
            <person name="Sreeman S.M."/>
            <person name="Shimizu K.K."/>
        </authorList>
    </citation>
    <scope>NUCLEOTIDE SEQUENCE</scope>
</reference>
<dbReference type="Gene3D" id="1.20.120.1770">
    <property type="match status" value="1"/>
</dbReference>
<dbReference type="FunFam" id="1.20.120.1770:FF:000007">
    <property type="entry name" value="Cytochrome b561 and DOMON domain-containing protein"/>
    <property type="match status" value="1"/>
</dbReference>
<dbReference type="SMART" id="SM00665">
    <property type="entry name" value="B561"/>
    <property type="match status" value="1"/>
</dbReference>
<feature type="binding site" description="axial binding residue" evidence="11">
    <location>
        <position position="278"/>
    </location>
    <ligand>
        <name>heme b</name>
        <dbReference type="ChEBI" id="CHEBI:60344"/>
        <label>1</label>
    </ligand>
    <ligandPart>
        <name>Fe</name>
        <dbReference type="ChEBI" id="CHEBI:18248"/>
    </ligandPart>
</feature>
<evidence type="ECO:0000256" key="2">
    <source>
        <dbReference type="ARBA" id="ARBA00022448"/>
    </source>
</evidence>
<comment type="function">
    <text evidence="9">May act as a catecholamine-responsive trans-membrane electron transporter.</text>
</comment>
<dbReference type="GO" id="GO:0016020">
    <property type="term" value="C:membrane"/>
    <property type="evidence" value="ECO:0007669"/>
    <property type="project" value="UniProtKB-SubCell"/>
</dbReference>
<dbReference type="Pfam" id="PF03188">
    <property type="entry name" value="Cytochrom_B561"/>
    <property type="match status" value="1"/>
</dbReference>